<organism evidence="4 5">
    <name type="scientific">Naumannella cuiyingiana</name>
    <dbReference type="NCBI Taxonomy" id="1347891"/>
    <lineage>
        <taxon>Bacteria</taxon>
        <taxon>Bacillati</taxon>
        <taxon>Actinomycetota</taxon>
        <taxon>Actinomycetes</taxon>
        <taxon>Propionibacteriales</taxon>
        <taxon>Propionibacteriaceae</taxon>
        <taxon>Naumannella</taxon>
    </lineage>
</organism>
<keyword evidence="5" id="KW-1185">Reference proteome</keyword>
<dbReference type="RefSeq" id="WP_343045849.1">
    <property type="nucleotide sequence ID" value="NZ_JACBZS010000001.1"/>
</dbReference>
<dbReference type="InterPro" id="IPR014614">
    <property type="entry name" value="KsdD_DH"/>
</dbReference>
<protein>
    <recommendedName>
        <fullName evidence="3">FAD-dependent oxidoreductase 2 FAD-binding domain-containing protein</fullName>
    </recommendedName>
</protein>
<evidence type="ECO:0000313" key="5">
    <source>
        <dbReference type="Proteomes" id="UP000527616"/>
    </source>
</evidence>
<dbReference type="NCBIfam" id="NF009472">
    <property type="entry name" value="PRK12834.1"/>
    <property type="match status" value="1"/>
</dbReference>
<dbReference type="Pfam" id="PF00890">
    <property type="entry name" value="FAD_binding_2"/>
    <property type="match status" value="1"/>
</dbReference>
<name>A0A7Z0D7J7_9ACTN</name>
<dbReference type="PROSITE" id="PS51257">
    <property type="entry name" value="PROKAR_LIPOPROTEIN"/>
    <property type="match status" value="1"/>
</dbReference>
<dbReference type="PIRSF" id="PIRSF036654">
    <property type="entry name" value="UCP036654"/>
    <property type="match status" value="1"/>
</dbReference>
<dbReference type="EMBL" id="JACBZS010000001">
    <property type="protein sequence ID" value="NYI70322.1"/>
    <property type="molecule type" value="Genomic_DNA"/>
</dbReference>
<dbReference type="AlphaFoldDB" id="A0A7Z0D7J7"/>
<dbReference type="PANTHER" id="PTHR43260:SF1">
    <property type="entry name" value="KSDD-LIKE STEROID DEHYDROGENASE RV0785"/>
    <property type="match status" value="1"/>
</dbReference>
<accession>A0A7Z0D7J7</accession>
<evidence type="ECO:0000313" key="4">
    <source>
        <dbReference type="EMBL" id="NYI70322.1"/>
    </source>
</evidence>
<dbReference type="InterPro" id="IPR027477">
    <property type="entry name" value="Succ_DH/fumarate_Rdtase_cat_sf"/>
</dbReference>
<comment type="caution">
    <text evidence="4">The sequence shown here is derived from an EMBL/GenBank/DDBJ whole genome shotgun (WGS) entry which is preliminary data.</text>
</comment>
<evidence type="ECO:0000259" key="3">
    <source>
        <dbReference type="Pfam" id="PF00890"/>
    </source>
</evidence>
<sequence length="550" mass="58088">MLRHEADVIVIGAGLSGLVAACEAAEQGRSVLVVDGEGPQSLGGQAFWSFGGLLLVDSPEQRRLGIRDSPELAHADWLGAAQFEDGPNDAQARQWARAYLEFASGELREWLRRLAVGLFPVVGWAERGGQPAGGHGNSVPRFHIVWGTGPALLHPFVARALASPLITFAHRHLVRDLSVTGEITVSGDLLAPDDAERGRPTNRDVVGSFTARGESVIIASGGIGGNLDLVREFWPGRAPEKLIKGVPDYVDGSMLPIAEAAGGALVNRNRMWHYPEGVINHSPLWTDHGIRILPGPSSLWLDANGVRLPPPNFPGFDALGALRAITEQGHDHSWFVTDAATVAKEFALSGSEQNSDLTGKDLRMFGRRTGGRPTAEVRRFVREGVDFLTAGTVGDLAAQMNALEPGHTVDGDALLELIRERDLQIRAGLGKDPQVVALRAARNYLGDRLMRIASPHPMLAGNGPRRGAGGPLVAVRLHPLTRKTLGGLQTDLEGRVLAPDGTPLPGVFAAGEAAGFGGGGAHGHRALEGTFLGGCLLSGRIAGRSAAALG</sequence>
<dbReference type="PANTHER" id="PTHR43260">
    <property type="entry name" value="3-KETOSTEROID-DELTA-1-DEHYDROGENASE"/>
    <property type="match status" value="1"/>
</dbReference>
<evidence type="ECO:0000256" key="1">
    <source>
        <dbReference type="ARBA" id="ARBA00022630"/>
    </source>
</evidence>
<proteinExistence type="predicted"/>
<dbReference type="GO" id="GO:0033765">
    <property type="term" value="F:steroid dehydrogenase activity, acting on the CH-CH group of donors"/>
    <property type="evidence" value="ECO:0007669"/>
    <property type="project" value="UniProtKB-ARBA"/>
</dbReference>
<keyword evidence="1" id="KW-0285">Flavoprotein</keyword>
<dbReference type="InterPro" id="IPR003953">
    <property type="entry name" value="FAD-dep_OxRdtase_2_FAD-bd"/>
</dbReference>
<dbReference type="InterPro" id="IPR036188">
    <property type="entry name" value="FAD/NAD-bd_sf"/>
</dbReference>
<dbReference type="Gene3D" id="3.90.700.10">
    <property type="entry name" value="Succinate dehydrogenase/fumarate reductase flavoprotein, catalytic domain"/>
    <property type="match status" value="1"/>
</dbReference>
<dbReference type="Gene3D" id="3.50.50.60">
    <property type="entry name" value="FAD/NAD(P)-binding domain"/>
    <property type="match status" value="1"/>
</dbReference>
<reference evidence="4 5" key="1">
    <citation type="submission" date="2020-07" db="EMBL/GenBank/DDBJ databases">
        <title>Sequencing the genomes of 1000 actinobacteria strains.</title>
        <authorList>
            <person name="Klenk H.-P."/>
        </authorList>
    </citation>
    <scope>NUCLEOTIDE SEQUENCE [LARGE SCALE GENOMIC DNA]</scope>
    <source>
        <strain evidence="4 5">DSM 103164</strain>
    </source>
</reference>
<dbReference type="Proteomes" id="UP000527616">
    <property type="component" value="Unassembled WGS sequence"/>
</dbReference>
<gene>
    <name evidence="4" type="ORF">GGQ54_000882</name>
</gene>
<feature type="domain" description="FAD-dependent oxidoreductase 2 FAD-binding" evidence="3">
    <location>
        <begin position="7"/>
        <end position="532"/>
    </location>
</feature>
<evidence type="ECO:0000256" key="2">
    <source>
        <dbReference type="ARBA" id="ARBA00023002"/>
    </source>
</evidence>
<dbReference type="SUPFAM" id="SSF51905">
    <property type="entry name" value="FAD/NAD(P)-binding domain"/>
    <property type="match status" value="1"/>
</dbReference>
<keyword evidence="2" id="KW-0560">Oxidoreductase</keyword>